<comment type="subcellular location">
    <subcellularLocation>
        <location evidence="1">Cell membrane</location>
        <topology evidence="1">Multi-pass membrane protein</topology>
    </subcellularLocation>
</comment>
<organism evidence="7 8">
    <name type="scientific">Cellulomonas rhizosphaerae</name>
    <dbReference type="NCBI Taxonomy" id="2293719"/>
    <lineage>
        <taxon>Bacteria</taxon>
        <taxon>Bacillati</taxon>
        <taxon>Actinomycetota</taxon>
        <taxon>Actinomycetes</taxon>
        <taxon>Micrococcales</taxon>
        <taxon>Cellulomonadaceae</taxon>
        <taxon>Cellulomonas</taxon>
    </lineage>
</organism>
<dbReference type="RefSeq" id="WP_118768498.1">
    <property type="nucleotide sequence ID" value="NZ_QWKP01000221.1"/>
</dbReference>
<name>A0A413RHI8_9CELL</name>
<dbReference type="OrthoDB" id="4564907at2"/>
<dbReference type="GO" id="GO:0005886">
    <property type="term" value="C:plasma membrane"/>
    <property type="evidence" value="ECO:0007669"/>
    <property type="project" value="UniProtKB-SubCell"/>
</dbReference>
<evidence type="ECO:0000256" key="6">
    <source>
        <dbReference type="SAM" id="Phobius"/>
    </source>
</evidence>
<dbReference type="AlphaFoldDB" id="A0A413RHI8"/>
<dbReference type="InterPro" id="IPR017039">
    <property type="entry name" value="Virul_fac_BrkB"/>
</dbReference>
<sequence length="284" mass="30533">MRLANLRERGLGFWDSIRETWVGRLLERIVRDLARLEVFDRAMTLAAQAFTSIVPLMLVASSLRPQHPGLGSVVADSLSLSEETRATLAGSIPAGATAAGSIGFFGIVVAIFSATSFSRALERVYLRTWDVQKASVRTAWRWLATVLAVVLAVLIVAFTKSVLEGAIWRGTLAVLLQIAVWTAVWTFVPWMLLQRQVAVRVLAFTAALTAVCMGLLSVAGGIYLPIAMESGARQFGVLGLVFAYIGWLFAIAFVLVATTVIGRACAEADGPIGRVIRGSEVTPA</sequence>
<feature type="transmembrane region" description="Helical" evidence="6">
    <location>
        <begin position="45"/>
        <end position="63"/>
    </location>
</feature>
<evidence type="ECO:0000256" key="2">
    <source>
        <dbReference type="ARBA" id="ARBA00022475"/>
    </source>
</evidence>
<accession>A0A413RHI8</accession>
<gene>
    <name evidence="7" type="ORF">D1825_16425</name>
</gene>
<comment type="caution">
    <text evidence="7">The sequence shown here is derived from an EMBL/GenBank/DDBJ whole genome shotgun (WGS) entry which is preliminary data.</text>
</comment>
<feature type="transmembrane region" description="Helical" evidence="6">
    <location>
        <begin position="201"/>
        <end position="223"/>
    </location>
</feature>
<keyword evidence="3 6" id="KW-0812">Transmembrane</keyword>
<evidence type="ECO:0000256" key="1">
    <source>
        <dbReference type="ARBA" id="ARBA00004651"/>
    </source>
</evidence>
<keyword evidence="4 6" id="KW-1133">Transmembrane helix</keyword>
<protein>
    <submittedName>
        <fullName evidence="7">Uncharacterized protein</fullName>
    </submittedName>
</protein>
<evidence type="ECO:0000256" key="4">
    <source>
        <dbReference type="ARBA" id="ARBA00022989"/>
    </source>
</evidence>
<keyword evidence="8" id="KW-1185">Reference proteome</keyword>
<dbReference type="EMBL" id="QWKP01000221">
    <property type="protein sequence ID" value="RHA37636.1"/>
    <property type="molecule type" value="Genomic_DNA"/>
</dbReference>
<keyword evidence="2" id="KW-1003">Cell membrane</keyword>
<proteinExistence type="predicted"/>
<dbReference type="Pfam" id="PF03631">
    <property type="entry name" value="Virul_fac_BrkB"/>
    <property type="match status" value="1"/>
</dbReference>
<evidence type="ECO:0000256" key="5">
    <source>
        <dbReference type="ARBA" id="ARBA00023136"/>
    </source>
</evidence>
<feature type="transmembrane region" description="Helical" evidence="6">
    <location>
        <begin position="235"/>
        <end position="257"/>
    </location>
</feature>
<feature type="transmembrane region" description="Helical" evidence="6">
    <location>
        <begin position="139"/>
        <end position="158"/>
    </location>
</feature>
<feature type="transmembrane region" description="Helical" evidence="6">
    <location>
        <begin position="98"/>
        <end position="118"/>
    </location>
</feature>
<feature type="transmembrane region" description="Helical" evidence="6">
    <location>
        <begin position="170"/>
        <end position="192"/>
    </location>
</feature>
<reference evidence="7 8" key="1">
    <citation type="submission" date="2018-08" db="EMBL/GenBank/DDBJ databases">
        <title>Cellulomonas rhizosphaerae sp. nov., a novel actinomycete isolated from soil.</title>
        <authorList>
            <person name="Tian Y."/>
        </authorList>
    </citation>
    <scope>NUCLEOTIDE SEQUENCE [LARGE SCALE GENOMIC DNA]</scope>
    <source>
        <strain evidence="7 8">NEAU-TCZ24</strain>
    </source>
</reference>
<evidence type="ECO:0000313" key="7">
    <source>
        <dbReference type="EMBL" id="RHA37636.1"/>
    </source>
</evidence>
<evidence type="ECO:0000256" key="3">
    <source>
        <dbReference type="ARBA" id="ARBA00022692"/>
    </source>
</evidence>
<keyword evidence="5 6" id="KW-0472">Membrane</keyword>
<dbReference type="Proteomes" id="UP000283374">
    <property type="component" value="Unassembled WGS sequence"/>
</dbReference>
<evidence type="ECO:0000313" key="8">
    <source>
        <dbReference type="Proteomes" id="UP000283374"/>
    </source>
</evidence>